<organism evidence="2">
    <name type="scientific">Metarhizium acridum (strain CQMa 102)</name>
    <dbReference type="NCBI Taxonomy" id="655827"/>
    <lineage>
        <taxon>Eukaryota</taxon>
        <taxon>Fungi</taxon>
        <taxon>Dikarya</taxon>
        <taxon>Ascomycota</taxon>
        <taxon>Pezizomycotina</taxon>
        <taxon>Sordariomycetes</taxon>
        <taxon>Hypocreomycetidae</taxon>
        <taxon>Hypocreales</taxon>
        <taxon>Clavicipitaceae</taxon>
        <taxon>Metarhizium</taxon>
    </lineage>
</organism>
<sequence>MAMYPGYAIKYDCLATLLAPGSWLLAPGSSSWLPPQFCRDGGRQFVVENGFWALENPIIGELVDEIVKGGFRFKTEEGLDLCRFALEEPLIRGVIESFFPRSELAFFKAYGQTRFNHSIINKTPELRILVVQLWSSASEAIVYSGSHLQSLGATNAPNGLLMIPDDHLKRPNITPTAEVMPQGGLAILDGRSAFKILRGKIIMLGFMIPDESKYWAKMRLPTEALMDKARSMQTDTIGLNFKLQDSEPDIDER</sequence>
<dbReference type="OrthoDB" id="5068804at2759"/>
<accession>E9E083</accession>
<evidence type="ECO:0000313" key="2">
    <source>
        <dbReference type="Proteomes" id="UP000002499"/>
    </source>
</evidence>
<dbReference type="eggNOG" id="ENOG502RADH">
    <property type="taxonomic scope" value="Eukaryota"/>
</dbReference>
<dbReference type="OMA" id="PDESKYW"/>
<dbReference type="EMBL" id="GL698488">
    <property type="protein sequence ID" value="EFY90684.1"/>
    <property type="molecule type" value="Genomic_DNA"/>
</dbReference>
<dbReference type="AlphaFoldDB" id="E9E083"/>
<dbReference type="STRING" id="655827.E9E083"/>
<proteinExistence type="predicted"/>
<dbReference type="Proteomes" id="UP000002499">
    <property type="component" value="Unassembled WGS sequence"/>
</dbReference>
<keyword evidence="2" id="KW-1185">Reference proteome</keyword>
<dbReference type="InParanoid" id="E9E083"/>
<evidence type="ECO:0000313" key="1">
    <source>
        <dbReference type="EMBL" id="EFY90684.1"/>
    </source>
</evidence>
<reference evidence="1 2" key="1">
    <citation type="journal article" date="2011" name="PLoS Genet.">
        <title>Genome sequencing and comparative transcriptomics of the model entomopathogenic fungi Metarhizium anisopliae and M. acridum.</title>
        <authorList>
            <person name="Gao Q."/>
            <person name="Jin K."/>
            <person name="Ying S.H."/>
            <person name="Zhang Y."/>
            <person name="Xiao G."/>
            <person name="Shang Y."/>
            <person name="Duan Z."/>
            <person name="Hu X."/>
            <person name="Xie X.Q."/>
            <person name="Zhou G."/>
            <person name="Peng G."/>
            <person name="Luo Z."/>
            <person name="Huang W."/>
            <person name="Wang B."/>
            <person name="Fang W."/>
            <person name="Wang S."/>
            <person name="Zhong Y."/>
            <person name="Ma L.J."/>
            <person name="St Leger R.J."/>
            <person name="Zhao G.P."/>
            <person name="Pei Y."/>
            <person name="Feng M.G."/>
            <person name="Xia Y."/>
            <person name="Wang C."/>
        </authorList>
    </citation>
    <scope>NUCLEOTIDE SEQUENCE [LARGE SCALE GENOMIC DNA]</scope>
    <source>
        <strain evidence="1 2">CQMa 102</strain>
    </source>
</reference>
<dbReference type="HOGENOM" id="CLU_089357_1_0_1"/>
<gene>
    <name evidence="1" type="ORF">MAC_03264</name>
</gene>
<evidence type="ECO:0008006" key="3">
    <source>
        <dbReference type="Google" id="ProtNLM"/>
    </source>
</evidence>
<protein>
    <recommendedName>
        <fullName evidence="3">Phytanoyl-CoA dioxygenase family protein</fullName>
    </recommendedName>
</protein>
<name>E9E083_METAQ</name>